<evidence type="ECO:0000313" key="2">
    <source>
        <dbReference type="EMBL" id="NBC69512.1"/>
    </source>
</evidence>
<protein>
    <recommendedName>
        <fullName evidence="4">IDEAL domain-containing protein</fullName>
    </recommendedName>
</protein>
<feature type="region of interest" description="Disordered" evidence="1">
    <location>
        <begin position="102"/>
        <end position="123"/>
    </location>
</feature>
<dbReference type="EMBL" id="JAAAMU010000005">
    <property type="protein sequence ID" value="NBC69512.1"/>
    <property type="molecule type" value="Genomic_DNA"/>
</dbReference>
<comment type="caution">
    <text evidence="2">The sequence shown here is derived from an EMBL/GenBank/DDBJ whole genome shotgun (WGS) entry which is preliminary data.</text>
</comment>
<evidence type="ECO:0000256" key="1">
    <source>
        <dbReference type="SAM" id="MobiDB-lite"/>
    </source>
</evidence>
<evidence type="ECO:0000313" key="3">
    <source>
        <dbReference type="Proteomes" id="UP000558113"/>
    </source>
</evidence>
<sequence>MRYAISDWVQGRTRDGELVQGFITSFNDTQTAAGVYIVQSDHDAAVGTTAAVPSHWLRELPAFQVSDHEEAVRSLIELALATRDEEWFAELTGRLHAIEANQEESGDSAPALNIQNRLGRIHG</sequence>
<dbReference type="OrthoDB" id="2427704at2"/>
<dbReference type="AlphaFoldDB" id="A0A7X5BYB1"/>
<reference evidence="2 3" key="1">
    <citation type="submission" date="2020-01" db="EMBL/GenBank/DDBJ databases">
        <title>Paenibacillus soybeanensis sp. nov. isolated from the nodules of soybean (Glycine max(L.) Merr).</title>
        <authorList>
            <person name="Wang H."/>
        </authorList>
    </citation>
    <scope>NUCLEOTIDE SEQUENCE [LARGE SCALE GENOMIC DNA]</scope>
    <source>
        <strain evidence="2 3">DSM 23054</strain>
    </source>
</reference>
<dbReference type="RefSeq" id="WP_161697471.1">
    <property type="nucleotide sequence ID" value="NZ_JAAAMU010000005.1"/>
</dbReference>
<accession>A0A7X5BYB1</accession>
<dbReference type="Proteomes" id="UP000558113">
    <property type="component" value="Unassembled WGS sequence"/>
</dbReference>
<organism evidence="2 3">
    <name type="scientific">Paenibacillus sacheonensis</name>
    <dbReference type="NCBI Taxonomy" id="742054"/>
    <lineage>
        <taxon>Bacteria</taxon>
        <taxon>Bacillati</taxon>
        <taxon>Bacillota</taxon>
        <taxon>Bacilli</taxon>
        <taxon>Bacillales</taxon>
        <taxon>Paenibacillaceae</taxon>
        <taxon>Paenibacillus</taxon>
    </lineage>
</organism>
<keyword evidence="3" id="KW-1185">Reference proteome</keyword>
<name>A0A7X5BYB1_9BACL</name>
<evidence type="ECO:0008006" key="4">
    <source>
        <dbReference type="Google" id="ProtNLM"/>
    </source>
</evidence>
<gene>
    <name evidence="2" type="ORF">GT003_10960</name>
</gene>
<proteinExistence type="predicted"/>